<proteinExistence type="predicted"/>
<evidence type="ECO:0000256" key="3">
    <source>
        <dbReference type="ARBA" id="ARBA00023163"/>
    </source>
</evidence>
<dbReference type="STRING" id="670487.Ocepr_1205"/>
<evidence type="ECO:0000313" key="6">
    <source>
        <dbReference type="Proteomes" id="UP000008722"/>
    </source>
</evidence>
<dbReference type="AlphaFoldDB" id="E4U8I2"/>
<name>E4U8I2_OCEP5</name>
<dbReference type="KEGG" id="opr:Ocepr_1205"/>
<dbReference type="EMBL" id="CP002361">
    <property type="protein sequence ID" value="ADR36662.1"/>
    <property type="molecule type" value="Genomic_DNA"/>
</dbReference>
<dbReference type="Gene3D" id="1.10.10.10">
    <property type="entry name" value="Winged helix-like DNA-binding domain superfamily/Winged helix DNA-binding domain"/>
    <property type="match status" value="1"/>
</dbReference>
<keyword evidence="1" id="KW-0805">Transcription regulation</keyword>
<reference evidence="6" key="1">
    <citation type="submission" date="2010-11" db="EMBL/GenBank/DDBJ databases">
        <title>The complete sequence of chromosome of Oceanithermus profundus DSM 14977.</title>
        <authorList>
            <consortium name="US DOE Joint Genome Institute (JGI-PGF)"/>
            <person name="Lucas S."/>
            <person name="Copeland A."/>
            <person name="Lapidus A."/>
            <person name="Bruce D."/>
            <person name="Goodwin L."/>
            <person name="Pitluck S."/>
            <person name="Kyrpides N."/>
            <person name="Mavromatis K."/>
            <person name="Pagani I."/>
            <person name="Ivanova N."/>
            <person name="Zhang X."/>
            <person name="Brettin T."/>
            <person name="Detter J.C."/>
            <person name="Tapia R."/>
            <person name="Han C."/>
            <person name="Land M."/>
            <person name="Hauser L."/>
            <person name="Markowitz V."/>
            <person name="Cheng J.-F."/>
            <person name="Hugenholtz P."/>
            <person name="Woyke T."/>
            <person name="Wu D."/>
            <person name="Tindall B."/>
            <person name="Faehnrich R."/>
            <person name="Brambilla E."/>
            <person name="Klenk H.-P."/>
            <person name="Eisen J.A."/>
        </authorList>
    </citation>
    <scope>NUCLEOTIDE SEQUENCE [LARGE SCALE GENOMIC DNA]</scope>
    <source>
        <strain evidence="6">DSM 14977 / NBRC 100410 / VKM B-2274 / 506</strain>
    </source>
</reference>
<dbReference type="InterPro" id="IPR036390">
    <property type="entry name" value="WH_DNA-bd_sf"/>
</dbReference>
<reference evidence="5 6" key="2">
    <citation type="journal article" date="2011" name="Stand. Genomic Sci.">
        <title>Complete genome sequence of Oceanithermus profundus type strain (506).</title>
        <authorList>
            <person name="Pati A."/>
            <person name="Zhang X."/>
            <person name="Lapidus A."/>
            <person name="Nolan M."/>
            <person name="Lucas S."/>
            <person name="Del Rio T.G."/>
            <person name="Tice H."/>
            <person name="Cheng J.F."/>
            <person name="Tapia R."/>
            <person name="Han C."/>
            <person name="Goodwin L."/>
            <person name="Pitluck S."/>
            <person name="Liolios K."/>
            <person name="Pagani I."/>
            <person name="Ivanova N."/>
            <person name="Mavromatis K."/>
            <person name="Chen A."/>
            <person name="Palaniappan K."/>
            <person name="Hauser L."/>
            <person name="Jeffries C.D."/>
            <person name="Brambilla E.M."/>
            <person name="Rohl A."/>
            <person name="Mwirichia R."/>
            <person name="Rohde M."/>
            <person name="Tindall B.J."/>
            <person name="Sikorski J."/>
            <person name="Wirth R."/>
            <person name="Goker M."/>
            <person name="Woyke T."/>
            <person name="Detter J.C."/>
            <person name="Bristow J."/>
            <person name="Eisen J.A."/>
            <person name="Markowitz V."/>
            <person name="Hugenholtz P."/>
            <person name="Kyrpides N.C."/>
            <person name="Klenk H.P."/>
            <person name="Land M."/>
        </authorList>
    </citation>
    <scope>NUCLEOTIDE SEQUENCE [LARGE SCALE GENOMIC DNA]</scope>
    <source>
        <strain evidence="6">DSM 14977 / NBRC 100410 / VKM B-2274 / 506</strain>
    </source>
</reference>
<dbReference type="HOGENOM" id="CLU_120349_2_1_0"/>
<dbReference type="RefSeq" id="WP_013457832.1">
    <property type="nucleotide sequence ID" value="NC_014761.1"/>
</dbReference>
<keyword evidence="3" id="KW-0804">Transcription</keyword>
<dbReference type="InterPro" id="IPR036388">
    <property type="entry name" value="WH-like_DNA-bd_sf"/>
</dbReference>
<gene>
    <name evidence="5" type="ordered locus">Ocepr_1205</name>
</gene>
<dbReference type="SUPFAM" id="SSF46785">
    <property type="entry name" value="Winged helix' DNA-binding domain"/>
    <property type="match status" value="1"/>
</dbReference>
<dbReference type="Pfam" id="PF09339">
    <property type="entry name" value="HTH_IclR"/>
    <property type="match status" value="1"/>
</dbReference>
<dbReference type="InterPro" id="IPR052362">
    <property type="entry name" value="HTH-GbsR_regulator"/>
</dbReference>
<protein>
    <submittedName>
        <fullName evidence="5">MarR regulatory protein</fullName>
    </submittedName>
</protein>
<keyword evidence="6" id="KW-1185">Reference proteome</keyword>
<evidence type="ECO:0000256" key="1">
    <source>
        <dbReference type="ARBA" id="ARBA00023015"/>
    </source>
</evidence>
<evidence type="ECO:0000256" key="2">
    <source>
        <dbReference type="ARBA" id="ARBA00023125"/>
    </source>
</evidence>
<evidence type="ECO:0000313" key="5">
    <source>
        <dbReference type="EMBL" id="ADR36662.1"/>
    </source>
</evidence>
<dbReference type="PANTHER" id="PTHR38465:SF2">
    <property type="entry name" value="HTH-TYPE TRANSCRIPTIONAL REGULATOR MMPR5"/>
    <property type="match status" value="1"/>
</dbReference>
<dbReference type="InterPro" id="IPR005471">
    <property type="entry name" value="Tscrpt_reg_IclR_N"/>
</dbReference>
<accession>E4U8I2</accession>
<evidence type="ECO:0000259" key="4">
    <source>
        <dbReference type="Pfam" id="PF09339"/>
    </source>
</evidence>
<sequence length="155" mass="17350">MNADDAARRQLAEQMGLAFEAFGTPRMAGRVLGWMLLTEEEEVALEALARDLGVSKASVSHATRLLEQMGVLRRVARPGTRQAFFALAEDPWTAMLAVEERVSRGFARFAREARAALAPNPRRDARLAEMEEAFALYLELLAAFTRRWKARKEAS</sequence>
<dbReference type="GO" id="GO:0003677">
    <property type="term" value="F:DNA binding"/>
    <property type="evidence" value="ECO:0007669"/>
    <property type="project" value="UniProtKB-KW"/>
</dbReference>
<organism evidence="5 6">
    <name type="scientific">Oceanithermus profundus (strain DSM 14977 / NBRC 100410 / VKM B-2274 / 506)</name>
    <dbReference type="NCBI Taxonomy" id="670487"/>
    <lineage>
        <taxon>Bacteria</taxon>
        <taxon>Thermotogati</taxon>
        <taxon>Deinococcota</taxon>
        <taxon>Deinococci</taxon>
        <taxon>Thermales</taxon>
        <taxon>Thermaceae</taxon>
        <taxon>Oceanithermus</taxon>
    </lineage>
</organism>
<feature type="domain" description="HTH iclR-type" evidence="4">
    <location>
        <begin position="37"/>
        <end position="75"/>
    </location>
</feature>
<dbReference type="GO" id="GO:0003700">
    <property type="term" value="F:DNA-binding transcription factor activity"/>
    <property type="evidence" value="ECO:0007669"/>
    <property type="project" value="InterPro"/>
</dbReference>
<dbReference type="PANTHER" id="PTHR38465">
    <property type="entry name" value="HTH-TYPE TRANSCRIPTIONAL REGULATOR MJ1563-RELATED"/>
    <property type="match status" value="1"/>
</dbReference>
<dbReference type="eggNOG" id="COG1510">
    <property type="taxonomic scope" value="Bacteria"/>
</dbReference>
<keyword evidence="2" id="KW-0238">DNA-binding</keyword>
<dbReference type="Proteomes" id="UP000008722">
    <property type="component" value="Chromosome"/>
</dbReference>
<dbReference type="OrthoDB" id="67158at2"/>